<organism evidence="1 2">
    <name type="scientific">Patagioenas fasciata monilis</name>
    <dbReference type="NCBI Taxonomy" id="372326"/>
    <lineage>
        <taxon>Eukaryota</taxon>
        <taxon>Metazoa</taxon>
        <taxon>Chordata</taxon>
        <taxon>Craniata</taxon>
        <taxon>Vertebrata</taxon>
        <taxon>Euteleostomi</taxon>
        <taxon>Archelosauria</taxon>
        <taxon>Archosauria</taxon>
        <taxon>Dinosauria</taxon>
        <taxon>Saurischia</taxon>
        <taxon>Theropoda</taxon>
        <taxon>Coelurosauria</taxon>
        <taxon>Aves</taxon>
        <taxon>Neognathae</taxon>
        <taxon>Neoaves</taxon>
        <taxon>Columbimorphae</taxon>
        <taxon>Columbiformes</taxon>
        <taxon>Columbidae</taxon>
        <taxon>Patagioenas</taxon>
    </lineage>
</organism>
<dbReference type="Proteomes" id="UP000190648">
    <property type="component" value="Unassembled WGS sequence"/>
</dbReference>
<evidence type="ECO:0000313" key="1">
    <source>
        <dbReference type="EMBL" id="OPJ69721.1"/>
    </source>
</evidence>
<gene>
    <name evidence="1" type="ORF">AV530_012701</name>
</gene>
<name>A0A1V4JC05_PATFA</name>
<keyword evidence="2" id="KW-1185">Reference proteome</keyword>
<sequence>MRASEEINSTVQEMGIFIHVMALPGTPRRDSIPELSCTQETAALIFSKHYRIRFCFMAPKNPVAYSQSSKNQLSYEITIIQTTFLHVLYCNSILTARKKNLYKLQLSNTGLSSSEISLQPLKKKLKEEHKQTNTLMAVGCQVTGRATLVGHALAEDWDTWEPDRKFRRKEFALVHPISTDTLLWPKPELSCVIYHTRSQLSTWPGITAAYSTNALSQLLGLMYNSLFFNEISVHETC</sequence>
<reference evidence="1 2" key="1">
    <citation type="submission" date="2016-02" db="EMBL/GenBank/DDBJ databases">
        <title>Band-tailed pigeon sequencing and assembly.</title>
        <authorList>
            <person name="Soares A.E."/>
            <person name="Novak B.J."/>
            <person name="Rice E.S."/>
            <person name="O'Connell B."/>
            <person name="Chang D."/>
            <person name="Weber S."/>
            <person name="Shapiro B."/>
        </authorList>
    </citation>
    <scope>NUCLEOTIDE SEQUENCE [LARGE SCALE GENOMIC DNA]</scope>
    <source>
        <strain evidence="1">BTP2013</strain>
        <tissue evidence="1">Blood</tissue>
    </source>
</reference>
<dbReference type="AlphaFoldDB" id="A0A1V4JC05"/>
<proteinExistence type="predicted"/>
<dbReference type="EMBL" id="LSYS01008075">
    <property type="protein sequence ID" value="OPJ69721.1"/>
    <property type="molecule type" value="Genomic_DNA"/>
</dbReference>
<protein>
    <submittedName>
        <fullName evidence="1">Uncharacterized protein</fullName>
    </submittedName>
</protein>
<accession>A0A1V4JC05</accession>
<comment type="caution">
    <text evidence="1">The sequence shown here is derived from an EMBL/GenBank/DDBJ whole genome shotgun (WGS) entry which is preliminary data.</text>
</comment>
<evidence type="ECO:0000313" key="2">
    <source>
        <dbReference type="Proteomes" id="UP000190648"/>
    </source>
</evidence>